<dbReference type="Proteomes" id="UP000236544">
    <property type="component" value="Unassembled WGS sequence"/>
</dbReference>
<accession>A0A0P1KW27</accession>
<keyword evidence="2 7" id="KW-0158">Chromosome</keyword>
<dbReference type="InterPro" id="IPR031361">
    <property type="entry name" value="Kre28"/>
</dbReference>
<keyword evidence="4" id="KW-0175">Coiled coil</keyword>
<dbReference type="GO" id="GO:0000776">
    <property type="term" value="C:kinetochore"/>
    <property type="evidence" value="ECO:0007669"/>
    <property type="project" value="UniProtKB-KW"/>
</dbReference>
<evidence type="ECO:0000256" key="5">
    <source>
        <dbReference type="ARBA" id="ARBA00023242"/>
    </source>
</evidence>
<organism evidence="8 9">
    <name type="scientific">Lachancea quebecensis</name>
    <dbReference type="NCBI Taxonomy" id="1654605"/>
    <lineage>
        <taxon>Eukaryota</taxon>
        <taxon>Fungi</taxon>
        <taxon>Dikarya</taxon>
        <taxon>Ascomycota</taxon>
        <taxon>Saccharomycotina</taxon>
        <taxon>Saccharomycetes</taxon>
        <taxon>Saccharomycetales</taxon>
        <taxon>Saccharomycetaceae</taxon>
        <taxon>Lachancea</taxon>
    </lineage>
</organism>
<dbReference type="AlphaFoldDB" id="A0A0P1KW27"/>
<evidence type="ECO:0000256" key="6">
    <source>
        <dbReference type="ARBA" id="ARBA00023328"/>
    </source>
</evidence>
<keyword evidence="9" id="KW-1185">Reference proteome</keyword>
<evidence type="ECO:0000256" key="4">
    <source>
        <dbReference type="ARBA" id="ARBA00023054"/>
    </source>
</evidence>
<dbReference type="EMBL" id="LN890572">
    <property type="protein sequence ID" value="CUS24259.1"/>
    <property type="molecule type" value="Genomic_DNA"/>
</dbReference>
<dbReference type="OrthoDB" id="4065660at2759"/>
<evidence type="ECO:0000256" key="3">
    <source>
        <dbReference type="ARBA" id="ARBA00022838"/>
    </source>
</evidence>
<protein>
    <recommendedName>
        <fullName evidence="7">Spindle pole body component KRE28</fullName>
    </recommendedName>
</protein>
<evidence type="ECO:0000256" key="1">
    <source>
        <dbReference type="ARBA" id="ARBA00006965"/>
    </source>
</evidence>
<evidence type="ECO:0000313" key="8">
    <source>
        <dbReference type="EMBL" id="CUS24259.1"/>
    </source>
</evidence>
<keyword evidence="6 7" id="KW-0137">Centromere</keyword>
<evidence type="ECO:0000256" key="2">
    <source>
        <dbReference type="ARBA" id="ARBA00022454"/>
    </source>
</evidence>
<sequence>MANGTTASDLEVQLNAAEEHATLLTEEALKSQDLHHKEAVEQLKRNVEQLVEDNNSLFDPVDLPREIDPTCISGRIVDLAQLTQQLKSTHLQQETLDNFLRYTISSTDILQLDSEKDERYVSVSKAVNQLQDSVIIQLDSEVDQIKQDIRKTGQTIADQREVLNELCLETGNLVDECHTLLTELEEATLTREVAEKQVAIEVTHDHPVEEMYASWQLLKEEFHQESHLRQHLNQLKRSKGSLEAILGARNVNEHKTPDVIKEYASYEALIRFWISKFINKEMENLEVFPRSNKFQFTHRMTEVVVSLGSRGISHVELYGKGIPLEKLAAARENVNEEASREGELYMSINRILDIIKEHATIS</sequence>
<comment type="similarity">
    <text evidence="1 7">Belongs to the KRE28 family.</text>
</comment>
<evidence type="ECO:0000256" key="7">
    <source>
        <dbReference type="RuleBase" id="RU362143"/>
    </source>
</evidence>
<reference evidence="9" key="1">
    <citation type="submission" date="2015-10" db="EMBL/GenBank/DDBJ databases">
        <authorList>
            <person name="Devillers H."/>
        </authorList>
    </citation>
    <scope>NUCLEOTIDE SEQUENCE [LARGE SCALE GENOMIC DNA]</scope>
</reference>
<name>A0A0P1KW27_9SACH</name>
<keyword evidence="5 7" id="KW-0539">Nucleus</keyword>
<evidence type="ECO:0000313" key="9">
    <source>
        <dbReference type="Proteomes" id="UP000236544"/>
    </source>
</evidence>
<keyword evidence="3 7" id="KW-0995">Kinetochore</keyword>
<gene>
    <name evidence="7" type="primary">KRE28</name>
    <name evidence="8" type="ORF">LAQU0_S15e00518g</name>
</gene>
<proteinExistence type="inferred from homology"/>
<dbReference type="GO" id="GO:0005634">
    <property type="term" value="C:nucleus"/>
    <property type="evidence" value="ECO:0007669"/>
    <property type="project" value="UniProtKB-SubCell"/>
</dbReference>
<comment type="function">
    <text evidence="7">Acts as a component of the outer kinetochore KNL1 complex that facilitates microtubule-kinetochore interactions and the spindle assembly checkpoint. Kinetochores, consisting of a centromere-associated inner segment and a microtubule-contacting outer segment, play a crucial role in chromosome segregation by mediating the physical connection between centromeric DNA and spindle microtubules. The outer kinetochore is made up of the ten-subunit KMN network, comprising the MIS12, NDC80 and KNL1 complexes, and auxiliary microtubule-associated components; together they connect the outer kinetochore with the inner kinetochore, bind microtubules, and mediate interactions with mitotic checkpoint proteins that delay anaphase until chromosomes are bioriented on the spindle.</text>
</comment>
<comment type="subcellular location">
    <subcellularLocation>
        <location evidence="7">Nucleus</location>
    </subcellularLocation>
    <subcellularLocation>
        <location evidence="7">Chromosome</location>
        <location evidence="7">Centromere</location>
        <location evidence="7">Kinetochore</location>
    </subcellularLocation>
</comment>
<dbReference type="Pfam" id="PF17097">
    <property type="entry name" value="Kre28"/>
    <property type="match status" value="1"/>
</dbReference>